<dbReference type="EMBL" id="JADCKC010000003">
    <property type="protein sequence ID" value="MBE5038326.1"/>
    <property type="molecule type" value="Genomic_DNA"/>
</dbReference>
<dbReference type="Proteomes" id="UP000768567">
    <property type="component" value="Unassembled WGS sequence"/>
</dbReference>
<dbReference type="Gene3D" id="1.10.260.40">
    <property type="entry name" value="lambda repressor-like DNA-binding domains"/>
    <property type="match status" value="1"/>
</dbReference>
<dbReference type="InterPro" id="IPR001387">
    <property type="entry name" value="Cro/C1-type_HTH"/>
</dbReference>
<comment type="caution">
    <text evidence="3">The sequence shown here is derived from an EMBL/GenBank/DDBJ whole genome shotgun (WGS) entry which is preliminary data.</text>
</comment>
<dbReference type="SMART" id="SM00530">
    <property type="entry name" value="HTH_XRE"/>
    <property type="match status" value="1"/>
</dbReference>
<evidence type="ECO:0000256" key="1">
    <source>
        <dbReference type="ARBA" id="ARBA00023125"/>
    </source>
</evidence>
<name>A0ABR9R5C4_9FIRM</name>
<dbReference type="InterPro" id="IPR010982">
    <property type="entry name" value="Lambda_DNA-bd_dom_sf"/>
</dbReference>
<dbReference type="InterPro" id="IPR050807">
    <property type="entry name" value="TransReg_Diox_bact_type"/>
</dbReference>
<evidence type="ECO:0000313" key="4">
    <source>
        <dbReference type="Proteomes" id="UP000768567"/>
    </source>
</evidence>
<dbReference type="Pfam" id="PF13560">
    <property type="entry name" value="HTH_31"/>
    <property type="match status" value="1"/>
</dbReference>
<sequence>MASDNRLNQEIGLRVRHMREQQTLSRERLAEQAEISTQFLADIETGRKGMTVQTLRKLTTALHCSSDDLVFGQSEDTTTVNPALVYKMLSLSPDQAGLAGDILNLVLKALPPDSKAE</sequence>
<protein>
    <submittedName>
        <fullName evidence="3">Helix-turn-helix domain-containing protein</fullName>
    </submittedName>
</protein>
<dbReference type="RefSeq" id="WP_193502404.1">
    <property type="nucleotide sequence ID" value="NZ_JADCKC010000003.1"/>
</dbReference>
<dbReference type="PANTHER" id="PTHR46797">
    <property type="entry name" value="HTH-TYPE TRANSCRIPTIONAL REGULATOR"/>
    <property type="match status" value="1"/>
</dbReference>
<gene>
    <name evidence="3" type="ORF">INF35_11065</name>
</gene>
<organism evidence="3 4">
    <name type="scientific">Gemmiger gallinarum</name>
    <dbReference type="NCBI Taxonomy" id="2779354"/>
    <lineage>
        <taxon>Bacteria</taxon>
        <taxon>Bacillati</taxon>
        <taxon>Bacillota</taxon>
        <taxon>Clostridia</taxon>
        <taxon>Eubacteriales</taxon>
        <taxon>Gemmiger</taxon>
    </lineage>
</organism>
<evidence type="ECO:0000259" key="2">
    <source>
        <dbReference type="PROSITE" id="PS50943"/>
    </source>
</evidence>
<keyword evidence="1" id="KW-0238">DNA-binding</keyword>
<reference evidence="3 4" key="1">
    <citation type="submission" date="2020-10" db="EMBL/GenBank/DDBJ databases">
        <title>ChiBAC.</title>
        <authorList>
            <person name="Zenner C."/>
            <person name="Hitch T.C.A."/>
            <person name="Clavel T."/>
        </authorList>
    </citation>
    <scope>NUCLEOTIDE SEQUENCE [LARGE SCALE GENOMIC DNA]</scope>
    <source>
        <strain evidence="3 4">DSM 109015</strain>
    </source>
</reference>
<evidence type="ECO:0000313" key="3">
    <source>
        <dbReference type="EMBL" id="MBE5038326.1"/>
    </source>
</evidence>
<dbReference type="PROSITE" id="PS50943">
    <property type="entry name" value="HTH_CROC1"/>
    <property type="match status" value="1"/>
</dbReference>
<dbReference type="SUPFAM" id="SSF47413">
    <property type="entry name" value="lambda repressor-like DNA-binding domains"/>
    <property type="match status" value="1"/>
</dbReference>
<proteinExistence type="predicted"/>
<keyword evidence="4" id="KW-1185">Reference proteome</keyword>
<dbReference type="PANTHER" id="PTHR46797:SF1">
    <property type="entry name" value="METHYLPHOSPHONATE SYNTHASE"/>
    <property type="match status" value="1"/>
</dbReference>
<feature type="domain" description="HTH cro/C1-type" evidence="2">
    <location>
        <begin position="15"/>
        <end position="69"/>
    </location>
</feature>
<accession>A0ABR9R5C4</accession>
<dbReference type="CDD" id="cd00093">
    <property type="entry name" value="HTH_XRE"/>
    <property type="match status" value="1"/>
</dbReference>